<dbReference type="Proteomes" id="UP001299546">
    <property type="component" value="Unassembled WGS sequence"/>
</dbReference>
<comment type="caution">
    <text evidence="13">The sequence shown here is derived from an EMBL/GenBank/DDBJ whole genome shotgun (WGS) entry which is preliminary data.</text>
</comment>
<keyword evidence="6" id="KW-0378">Hydrolase</keyword>
<dbReference type="Gene3D" id="1.10.3210.30">
    <property type="match status" value="1"/>
</dbReference>
<evidence type="ECO:0000313" key="14">
    <source>
        <dbReference type="Proteomes" id="UP001299546"/>
    </source>
</evidence>
<reference evidence="13 14" key="1">
    <citation type="submission" date="2021-10" db="EMBL/GenBank/DDBJ databases">
        <title>Collection of gut derived symbiotic bacterial strains cultured from healthy donors.</title>
        <authorList>
            <person name="Lin H."/>
            <person name="Littmann E."/>
            <person name="Kohout C."/>
            <person name="Pamer E.G."/>
        </authorList>
    </citation>
    <scope>NUCLEOTIDE SEQUENCE [LARGE SCALE GENOMIC DNA]</scope>
    <source>
        <strain evidence="13 14">DFI.1.165</strain>
    </source>
</reference>
<dbReference type="SMART" id="SM00490">
    <property type="entry name" value="HELICc"/>
    <property type="match status" value="1"/>
</dbReference>
<dbReference type="SUPFAM" id="SSF52540">
    <property type="entry name" value="P-loop containing nucleoside triphosphate hydrolases"/>
    <property type="match status" value="1"/>
</dbReference>
<dbReference type="InterPro" id="IPR001650">
    <property type="entry name" value="Helicase_C-like"/>
</dbReference>
<dbReference type="InterPro" id="IPR027417">
    <property type="entry name" value="P-loop_NTPase"/>
</dbReference>
<evidence type="ECO:0000313" key="13">
    <source>
        <dbReference type="EMBL" id="MCB7387826.1"/>
    </source>
</evidence>
<keyword evidence="4" id="KW-0479">Metal-binding</keyword>
<dbReference type="PANTHER" id="PTHR47962">
    <property type="entry name" value="ATP-DEPENDENT HELICASE LHR-RELATED-RELATED"/>
    <property type="match status" value="1"/>
</dbReference>
<dbReference type="EMBL" id="JAJCIS010000006">
    <property type="protein sequence ID" value="MCB7387826.1"/>
    <property type="molecule type" value="Genomic_DNA"/>
</dbReference>
<dbReference type="InterPro" id="IPR038257">
    <property type="entry name" value="CRISPR-assoc_Cas3_HD_sf"/>
</dbReference>
<evidence type="ECO:0000256" key="5">
    <source>
        <dbReference type="ARBA" id="ARBA00022741"/>
    </source>
</evidence>
<dbReference type="PROSITE" id="PS51643">
    <property type="entry name" value="HD_CAS3"/>
    <property type="match status" value="1"/>
</dbReference>
<keyword evidence="5" id="KW-0547">Nucleotide-binding</keyword>
<name>A0ABS8DHC0_9FIRM</name>
<evidence type="ECO:0000259" key="10">
    <source>
        <dbReference type="PROSITE" id="PS51192"/>
    </source>
</evidence>
<keyword evidence="7" id="KW-0347">Helicase</keyword>
<dbReference type="NCBIfam" id="TIGR01596">
    <property type="entry name" value="cas3_HD"/>
    <property type="match status" value="1"/>
</dbReference>
<dbReference type="InterPro" id="IPR006483">
    <property type="entry name" value="CRISPR-assoc_Cas3_HD"/>
</dbReference>
<organism evidence="13 14">
    <name type="scientific">Bariatricus massiliensis</name>
    <dbReference type="NCBI Taxonomy" id="1745713"/>
    <lineage>
        <taxon>Bacteria</taxon>
        <taxon>Bacillati</taxon>
        <taxon>Bacillota</taxon>
        <taxon>Clostridia</taxon>
        <taxon>Lachnospirales</taxon>
        <taxon>Lachnospiraceae</taxon>
        <taxon>Bariatricus</taxon>
    </lineage>
</organism>
<dbReference type="RefSeq" id="WP_066734751.1">
    <property type="nucleotide sequence ID" value="NZ_JAJCIQ010000007.1"/>
</dbReference>
<evidence type="ECO:0000256" key="2">
    <source>
        <dbReference type="ARBA" id="ARBA00009046"/>
    </source>
</evidence>
<dbReference type="Pfam" id="PF22590">
    <property type="entry name" value="Cas3-like_C_2"/>
    <property type="match status" value="1"/>
</dbReference>
<dbReference type="CDD" id="cd17930">
    <property type="entry name" value="DEXHc_cas3"/>
    <property type="match status" value="1"/>
</dbReference>
<dbReference type="CDD" id="cd09641">
    <property type="entry name" value="Cas3''_I"/>
    <property type="match status" value="1"/>
</dbReference>
<gene>
    <name evidence="13" type="ORF">LIZ65_11050</name>
</gene>
<keyword evidence="14" id="KW-1185">Reference proteome</keyword>
<dbReference type="InterPro" id="IPR014001">
    <property type="entry name" value="Helicase_ATP-bd"/>
</dbReference>
<feature type="domain" description="Helicase ATP-binding" evidence="10">
    <location>
        <begin position="274"/>
        <end position="445"/>
    </location>
</feature>
<dbReference type="NCBIfam" id="TIGR01587">
    <property type="entry name" value="cas3_core"/>
    <property type="match status" value="1"/>
</dbReference>
<keyword evidence="3" id="KW-0540">Nuclease</keyword>
<comment type="similarity">
    <text evidence="1">In the N-terminal section; belongs to the CRISPR-associated nuclease Cas3-HD family.</text>
</comment>
<evidence type="ECO:0000259" key="12">
    <source>
        <dbReference type="PROSITE" id="PS51643"/>
    </source>
</evidence>
<proteinExistence type="inferred from homology"/>
<feature type="domain" description="Helicase C-terminal" evidence="11">
    <location>
        <begin position="475"/>
        <end position="635"/>
    </location>
</feature>
<dbReference type="InterPro" id="IPR006474">
    <property type="entry name" value="Helicase_Cas3_CRISPR-ass_core"/>
</dbReference>
<evidence type="ECO:0000256" key="3">
    <source>
        <dbReference type="ARBA" id="ARBA00022722"/>
    </source>
</evidence>
<dbReference type="SMART" id="SM00487">
    <property type="entry name" value="DEXDc"/>
    <property type="match status" value="1"/>
</dbReference>
<comment type="similarity">
    <text evidence="2">In the central section; belongs to the CRISPR-associated helicase Cas3 family.</text>
</comment>
<dbReference type="InterPro" id="IPR052511">
    <property type="entry name" value="ATP-dep_Helicase"/>
</dbReference>
<evidence type="ECO:0000256" key="8">
    <source>
        <dbReference type="ARBA" id="ARBA00022840"/>
    </source>
</evidence>
<dbReference type="InterPro" id="IPR054712">
    <property type="entry name" value="Cas3-like_dom"/>
</dbReference>
<evidence type="ECO:0000256" key="9">
    <source>
        <dbReference type="ARBA" id="ARBA00023118"/>
    </source>
</evidence>
<evidence type="ECO:0000256" key="7">
    <source>
        <dbReference type="ARBA" id="ARBA00022806"/>
    </source>
</evidence>
<dbReference type="PROSITE" id="PS51192">
    <property type="entry name" value="HELICASE_ATP_BIND_1"/>
    <property type="match status" value="1"/>
</dbReference>
<dbReference type="PANTHER" id="PTHR47962:SF5">
    <property type="entry name" value="ATP-DEPENDENT HELICASE LHR-RELATED"/>
    <property type="match status" value="1"/>
</dbReference>
<dbReference type="PROSITE" id="PS51194">
    <property type="entry name" value="HELICASE_CTER"/>
    <property type="match status" value="1"/>
</dbReference>
<evidence type="ECO:0000256" key="6">
    <source>
        <dbReference type="ARBA" id="ARBA00022801"/>
    </source>
</evidence>
<feature type="domain" description="HD Cas3-type" evidence="12">
    <location>
        <begin position="14"/>
        <end position="205"/>
    </location>
</feature>
<evidence type="ECO:0000256" key="1">
    <source>
        <dbReference type="ARBA" id="ARBA00006847"/>
    </source>
</evidence>
<keyword evidence="8" id="KW-0067">ATP-binding</keyword>
<dbReference type="Pfam" id="PF00270">
    <property type="entry name" value="DEAD"/>
    <property type="match status" value="1"/>
</dbReference>
<dbReference type="InterPro" id="IPR011545">
    <property type="entry name" value="DEAD/DEAH_box_helicase_dom"/>
</dbReference>
<protein>
    <submittedName>
        <fullName evidence="13">CRISPR-associated helicase/endonuclease Cas3</fullName>
    </submittedName>
</protein>
<sequence>MEEAYIAHFREENEEVIIQTVSEHNSNVAFLSEKNSSLDRLSPIGRLIGFYHDAGKFRDEFLNYMKKNMEGERTYRGEVNHSTAGGYLLEQLAPNSIEAQMMEYPVFCHHGIADALSDSGRLLIEDRLKQEENVRQVSERFYEYHDRKELEHCFRECRKILHELLNALQEYAGLINEKERNLQKNFFVGMYERILLSLLIDADWTDTACFMQNQKIEERLQDKDGRKAVWAGCKEYFMAYMSRFPKDSKLSGIRSEILERCMRQGEGDGTLYRLTIPTGSGKTLSSLGFALSNAQAHNKKHIIYVAPFTSILEQNAEEIRKAVGNPDIVLEHHSNIFYEREEERKKQELLAENWASPIIVTTAVQFLNTLFSASSKNIRRMNNICNSVIIFDEIQALPVRTIKLFNLAVNFLSTFGESTIVLCSATQPLLDRILDCRLNRPLNMIEADKRYDEVFERTTIHDKTTLTKSGFTAEELGDFILERAEEEERVLVIVNTKKCAENTYKYLKEKCKGSEYLLFHLSTNMCPQNRQDILQEIKESLKDTDKKIICISTQLIEAGVDISFQCVVRSLAGLDSVVQAAGRCNRHKEVRNGNVYIVKMSKEAEHVSMLKDIVKAQVAMQSVLRRFGQEPSSLDGRLDSTKAIELYYGLYMDSRKEEMGYLVSVAGRDDTLLNMLSGNAKVWSAVKSRHGGSHKFLKQAFKTAGELFEVIPEDGKVDVVVEYDDAAKEQIGVLSNSYLTLNEQQQAIRKLQKYTVGISEWLKQALGNAITSVCDGKILVLSENYYSRETGVSEEPVMELMNF</sequence>
<evidence type="ECO:0000259" key="11">
    <source>
        <dbReference type="PROSITE" id="PS51194"/>
    </source>
</evidence>
<keyword evidence="9" id="KW-0051">Antiviral defense</keyword>
<accession>A0ABS8DHC0</accession>
<evidence type="ECO:0000256" key="4">
    <source>
        <dbReference type="ARBA" id="ARBA00022723"/>
    </source>
</evidence>
<dbReference type="Pfam" id="PF18019">
    <property type="entry name" value="Cas3_HD"/>
    <property type="match status" value="1"/>
</dbReference>
<dbReference type="Gene3D" id="3.40.50.300">
    <property type="entry name" value="P-loop containing nucleotide triphosphate hydrolases"/>
    <property type="match status" value="2"/>
</dbReference>